<name>A0A8H6CQ34_9LECA</name>
<dbReference type="GeneID" id="59337099"/>
<evidence type="ECO:0000256" key="1">
    <source>
        <dbReference type="SAM" id="MobiDB-lite"/>
    </source>
</evidence>
<dbReference type="EMBL" id="JACCJB010000005">
    <property type="protein sequence ID" value="KAF6227261.1"/>
    <property type="molecule type" value="Genomic_DNA"/>
</dbReference>
<organism evidence="2 3">
    <name type="scientific">Letharia lupina</name>
    <dbReference type="NCBI Taxonomy" id="560253"/>
    <lineage>
        <taxon>Eukaryota</taxon>
        <taxon>Fungi</taxon>
        <taxon>Dikarya</taxon>
        <taxon>Ascomycota</taxon>
        <taxon>Pezizomycotina</taxon>
        <taxon>Lecanoromycetes</taxon>
        <taxon>OSLEUM clade</taxon>
        <taxon>Lecanoromycetidae</taxon>
        <taxon>Lecanorales</taxon>
        <taxon>Lecanorineae</taxon>
        <taxon>Parmeliaceae</taxon>
        <taxon>Letharia</taxon>
    </lineage>
</organism>
<reference evidence="2 3" key="1">
    <citation type="journal article" date="2020" name="Genomics">
        <title>Complete, high-quality genomes from long-read metagenomic sequencing of two wolf lichen thalli reveals enigmatic genome architecture.</title>
        <authorList>
            <person name="McKenzie S.K."/>
            <person name="Walston R.F."/>
            <person name="Allen J.L."/>
        </authorList>
    </citation>
    <scope>NUCLEOTIDE SEQUENCE [LARGE SCALE GENOMIC DNA]</scope>
    <source>
        <strain evidence="2">WasteWater1</strain>
    </source>
</reference>
<dbReference type="AlphaFoldDB" id="A0A8H6CQ34"/>
<evidence type="ECO:0000313" key="3">
    <source>
        <dbReference type="Proteomes" id="UP000593566"/>
    </source>
</evidence>
<dbReference type="Proteomes" id="UP000593566">
    <property type="component" value="Unassembled WGS sequence"/>
</dbReference>
<feature type="region of interest" description="Disordered" evidence="1">
    <location>
        <begin position="1"/>
        <end position="54"/>
    </location>
</feature>
<evidence type="ECO:0000313" key="2">
    <source>
        <dbReference type="EMBL" id="KAF6227261.1"/>
    </source>
</evidence>
<accession>A0A8H6CQ34</accession>
<feature type="compositionally biased region" description="Basic and acidic residues" evidence="1">
    <location>
        <begin position="7"/>
        <end position="17"/>
    </location>
</feature>
<comment type="caution">
    <text evidence="2">The sequence shown here is derived from an EMBL/GenBank/DDBJ whole genome shotgun (WGS) entry which is preliminary data.</text>
</comment>
<gene>
    <name evidence="2" type="ORF">HO133_008704</name>
</gene>
<proteinExistence type="predicted"/>
<dbReference type="RefSeq" id="XP_037155569.1">
    <property type="nucleotide sequence ID" value="XM_037299568.1"/>
</dbReference>
<protein>
    <submittedName>
        <fullName evidence="2">Uncharacterized protein</fullName>
    </submittedName>
</protein>
<sequence length="283" mass="30372">MPQDPSIKYHLEARVPEEDGAAGSEIGNDSGGGRTPGQEHGDGMTPQIPPAQYQPVENYGCHSLTEYAWMPEEIDGVVKSPGCAKTGKMVNDWPMPNPDGKWYDEWATDFDDSSDCNLYLAWAQGDNYWIAFARDASNHPMGGIAPQNRSALNPPGAFSLGTGGWIMTVTEATSDFSVISPPDNSGLSFVWAHSGGGDGEVAWASNYAFDDSNDGNQGGCKYSVDPTKPQKSQGGMLFASAHLETLQESGKSQIGSLGTHKISLRYAEGQTDLYEVLYASAEM</sequence>
<keyword evidence="3" id="KW-1185">Reference proteome</keyword>